<dbReference type="GO" id="GO:0016020">
    <property type="term" value="C:membrane"/>
    <property type="evidence" value="ECO:0007669"/>
    <property type="project" value="TreeGrafter"/>
</dbReference>
<sequence>MKDVEVGTLPGGFPYLAVGSGRPLVYLPGFTPEHVNPSGLPARMAIRSVRPLASGGWRVYLVNRRPGLVRGMSMAEIAGEHAAAISAHFGEPVALVGHSTGGTVALQLTADHPEVVSRVVLASTAYTLGPVARKAQWEMAHRLAERKPGYHLLAEGFTRNPVLLRVLRGLMWTVGNFGPWPLNPVDMLAMIEAEDRVDLRARLPEITTPALVVAGARDYFWTPELFTETAELLPNGRLVLYPDAGHAVNVSRRFYRDALAFLAEGGASRQSG</sequence>
<dbReference type="PRINTS" id="PR00111">
    <property type="entry name" value="ABHYDROLASE"/>
</dbReference>
<dbReference type="GO" id="GO:0016787">
    <property type="term" value="F:hydrolase activity"/>
    <property type="evidence" value="ECO:0007669"/>
    <property type="project" value="UniProtKB-KW"/>
</dbReference>
<dbReference type="Proteomes" id="UP000533598">
    <property type="component" value="Unassembled WGS sequence"/>
</dbReference>
<dbReference type="InterPro" id="IPR050266">
    <property type="entry name" value="AB_hydrolase_sf"/>
</dbReference>
<dbReference type="RefSeq" id="WP_185000216.1">
    <property type="nucleotide sequence ID" value="NZ_BAAAUI010000011.1"/>
</dbReference>
<evidence type="ECO:0000256" key="1">
    <source>
        <dbReference type="ARBA" id="ARBA00022801"/>
    </source>
</evidence>
<keyword evidence="4" id="KW-1185">Reference proteome</keyword>
<comment type="caution">
    <text evidence="3">The sequence shown here is derived from an EMBL/GenBank/DDBJ whole genome shotgun (WGS) entry which is preliminary data.</text>
</comment>
<dbReference type="PANTHER" id="PTHR43798:SF31">
    <property type="entry name" value="AB HYDROLASE SUPERFAMILY PROTEIN YCLE"/>
    <property type="match status" value="1"/>
</dbReference>
<evidence type="ECO:0000313" key="4">
    <source>
        <dbReference type="Proteomes" id="UP000533598"/>
    </source>
</evidence>
<reference evidence="3 4" key="1">
    <citation type="submission" date="2020-08" db="EMBL/GenBank/DDBJ databases">
        <title>Sequencing the genomes of 1000 actinobacteria strains.</title>
        <authorList>
            <person name="Klenk H.-P."/>
        </authorList>
    </citation>
    <scope>NUCLEOTIDE SEQUENCE [LARGE SCALE GENOMIC DNA]</scope>
    <source>
        <strain evidence="3 4">DSM 44230</strain>
    </source>
</reference>
<accession>A0A7W7FRC6</accession>
<evidence type="ECO:0000259" key="2">
    <source>
        <dbReference type="Pfam" id="PF12697"/>
    </source>
</evidence>
<dbReference type="AlphaFoldDB" id="A0A7W7FRC6"/>
<feature type="domain" description="AB hydrolase-1" evidence="2">
    <location>
        <begin position="25"/>
        <end position="251"/>
    </location>
</feature>
<keyword evidence="1" id="KW-0378">Hydrolase</keyword>
<dbReference type="Pfam" id="PF12697">
    <property type="entry name" value="Abhydrolase_6"/>
    <property type="match status" value="1"/>
</dbReference>
<proteinExistence type="predicted"/>
<evidence type="ECO:0000313" key="3">
    <source>
        <dbReference type="EMBL" id="MBB4674198.1"/>
    </source>
</evidence>
<dbReference type="EMBL" id="JACHMH010000001">
    <property type="protein sequence ID" value="MBB4674198.1"/>
    <property type="molecule type" value="Genomic_DNA"/>
</dbReference>
<organism evidence="3 4">
    <name type="scientific">Crossiella cryophila</name>
    <dbReference type="NCBI Taxonomy" id="43355"/>
    <lineage>
        <taxon>Bacteria</taxon>
        <taxon>Bacillati</taxon>
        <taxon>Actinomycetota</taxon>
        <taxon>Actinomycetes</taxon>
        <taxon>Pseudonocardiales</taxon>
        <taxon>Pseudonocardiaceae</taxon>
        <taxon>Crossiella</taxon>
    </lineage>
</organism>
<gene>
    <name evidence="3" type="ORF">HNR67_000316</name>
</gene>
<dbReference type="InterPro" id="IPR029058">
    <property type="entry name" value="AB_hydrolase_fold"/>
</dbReference>
<dbReference type="Gene3D" id="3.40.50.1820">
    <property type="entry name" value="alpha/beta hydrolase"/>
    <property type="match status" value="1"/>
</dbReference>
<name>A0A7W7FRC6_9PSEU</name>
<protein>
    <submittedName>
        <fullName evidence="3">Pimeloyl-ACP methyl ester carboxylesterase</fullName>
    </submittedName>
</protein>
<dbReference type="SUPFAM" id="SSF53474">
    <property type="entry name" value="alpha/beta-Hydrolases"/>
    <property type="match status" value="1"/>
</dbReference>
<dbReference type="PANTHER" id="PTHR43798">
    <property type="entry name" value="MONOACYLGLYCEROL LIPASE"/>
    <property type="match status" value="1"/>
</dbReference>
<dbReference type="InterPro" id="IPR000073">
    <property type="entry name" value="AB_hydrolase_1"/>
</dbReference>